<comment type="caution">
    <text evidence="2">The sequence shown here is derived from an EMBL/GenBank/DDBJ whole genome shotgun (WGS) entry which is preliminary data.</text>
</comment>
<evidence type="ECO:0000259" key="1">
    <source>
        <dbReference type="Pfam" id="PF07714"/>
    </source>
</evidence>
<dbReference type="Proteomes" id="UP000886998">
    <property type="component" value="Unassembled WGS sequence"/>
</dbReference>
<dbReference type="Pfam" id="PF07714">
    <property type="entry name" value="PK_Tyr_Ser-Thr"/>
    <property type="match status" value="1"/>
</dbReference>
<dbReference type="GO" id="GO:0043235">
    <property type="term" value="C:receptor complex"/>
    <property type="evidence" value="ECO:0007669"/>
    <property type="project" value="TreeGrafter"/>
</dbReference>
<dbReference type="SUPFAM" id="SSF56112">
    <property type="entry name" value="Protein kinase-like (PK-like)"/>
    <property type="match status" value="1"/>
</dbReference>
<dbReference type="Gene3D" id="1.10.510.10">
    <property type="entry name" value="Transferase(Phosphotransferase) domain 1"/>
    <property type="match status" value="1"/>
</dbReference>
<sequence length="100" mass="11677">MLFDQWGLFITLEELQGRQTNSRGVATPKGRHQITIDSHPTCVLMWEIFTCGKVPYGRATNAEVVEQIQRGQRLDLPRTCPWEVYLVMNKCWKEVCDFIF</sequence>
<dbReference type="InterPro" id="IPR001245">
    <property type="entry name" value="Ser-Thr/Tyr_kinase_cat_dom"/>
</dbReference>
<dbReference type="AlphaFoldDB" id="A0A8X6Y6T3"/>
<dbReference type="GO" id="GO:0005886">
    <property type="term" value="C:plasma membrane"/>
    <property type="evidence" value="ECO:0007669"/>
    <property type="project" value="TreeGrafter"/>
</dbReference>
<dbReference type="InterPro" id="IPR050122">
    <property type="entry name" value="RTK"/>
</dbReference>
<gene>
    <name evidence="2" type="ORF">TNIN_275531</name>
</gene>
<dbReference type="PANTHER" id="PTHR24416:SF611">
    <property type="entry name" value="TYROSINE-PROTEIN KINASE TRANSMEMBRANE RECEPTOR ROR"/>
    <property type="match status" value="1"/>
</dbReference>
<keyword evidence="3" id="KW-1185">Reference proteome</keyword>
<dbReference type="EMBL" id="BMAV01015049">
    <property type="protein sequence ID" value="GFY64019.1"/>
    <property type="molecule type" value="Genomic_DNA"/>
</dbReference>
<feature type="domain" description="Serine-threonine/tyrosine-protein kinase catalytic" evidence="1">
    <location>
        <begin position="41"/>
        <end position="94"/>
    </location>
</feature>
<organism evidence="2 3">
    <name type="scientific">Trichonephila inaurata madagascariensis</name>
    <dbReference type="NCBI Taxonomy" id="2747483"/>
    <lineage>
        <taxon>Eukaryota</taxon>
        <taxon>Metazoa</taxon>
        <taxon>Ecdysozoa</taxon>
        <taxon>Arthropoda</taxon>
        <taxon>Chelicerata</taxon>
        <taxon>Arachnida</taxon>
        <taxon>Araneae</taxon>
        <taxon>Araneomorphae</taxon>
        <taxon>Entelegynae</taxon>
        <taxon>Araneoidea</taxon>
        <taxon>Nephilidae</taxon>
        <taxon>Trichonephila</taxon>
        <taxon>Trichonephila inaurata</taxon>
    </lineage>
</organism>
<keyword evidence="2" id="KW-0418">Kinase</keyword>
<dbReference type="InterPro" id="IPR011009">
    <property type="entry name" value="Kinase-like_dom_sf"/>
</dbReference>
<evidence type="ECO:0000313" key="3">
    <source>
        <dbReference type="Proteomes" id="UP000886998"/>
    </source>
</evidence>
<reference evidence="2" key="1">
    <citation type="submission" date="2020-08" db="EMBL/GenBank/DDBJ databases">
        <title>Multicomponent nature underlies the extraordinary mechanical properties of spider dragline silk.</title>
        <authorList>
            <person name="Kono N."/>
            <person name="Nakamura H."/>
            <person name="Mori M."/>
            <person name="Yoshida Y."/>
            <person name="Ohtoshi R."/>
            <person name="Malay A.D."/>
            <person name="Moran D.A.P."/>
            <person name="Tomita M."/>
            <person name="Numata K."/>
            <person name="Arakawa K."/>
        </authorList>
    </citation>
    <scope>NUCLEOTIDE SEQUENCE</scope>
</reference>
<accession>A0A8X6Y6T3</accession>
<dbReference type="GO" id="GO:0007169">
    <property type="term" value="P:cell surface receptor protein tyrosine kinase signaling pathway"/>
    <property type="evidence" value="ECO:0007669"/>
    <property type="project" value="TreeGrafter"/>
</dbReference>
<proteinExistence type="predicted"/>
<dbReference type="PANTHER" id="PTHR24416">
    <property type="entry name" value="TYROSINE-PROTEIN KINASE RECEPTOR"/>
    <property type="match status" value="1"/>
</dbReference>
<dbReference type="GO" id="GO:0004714">
    <property type="term" value="F:transmembrane receptor protein tyrosine kinase activity"/>
    <property type="evidence" value="ECO:0007669"/>
    <property type="project" value="TreeGrafter"/>
</dbReference>
<evidence type="ECO:0000313" key="2">
    <source>
        <dbReference type="EMBL" id="GFY64019.1"/>
    </source>
</evidence>
<dbReference type="OrthoDB" id="3256376at2759"/>
<protein>
    <submittedName>
        <fullName evidence="2">Tyrosine-protein kinase</fullName>
    </submittedName>
</protein>
<keyword evidence="2" id="KW-0808">Transferase</keyword>
<name>A0A8X6Y6T3_9ARAC</name>